<dbReference type="EMBL" id="FQWQ01000004">
    <property type="protein sequence ID" value="SHH78837.1"/>
    <property type="molecule type" value="Genomic_DNA"/>
</dbReference>
<feature type="transmembrane region" description="Helical" evidence="6">
    <location>
        <begin position="107"/>
        <end position="123"/>
    </location>
</feature>
<feature type="transmembrane region" description="Helical" evidence="6">
    <location>
        <begin position="75"/>
        <end position="101"/>
    </location>
</feature>
<evidence type="ECO:0000256" key="4">
    <source>
        <dbReference type="ARBA" id="ARBA00022989"/>
    </source>
</evidence>
<gene>
    <name evidence="7" type="ORF">SAMN04488109_5420</name>
</gene>
<dbReference type="InterPro" id="IPR044878">
    <property type="entry name" value="UbiA_sf"/>
</dbReference>
<reference evidence="7 8" key="1">
    <citation type="submission" date="2016-11" db="EMBL/GenBank/DDBJ databases">
        <authorList>
            <person name="Jaros S."/>
            <person name="Januszkiewicz K."/>
            <person name="Wedrychowicz H."/>
        </authorList>
    </citation>
    <scope>NUCLEOTIDE SEQUENCE [LARGE SCALE GENOMIC DNA]</scope>
    <source>
        <strain evidence="7 8">DSM 24574</strain>
    </source>
</reference>
<comment type="subcellular location">
    <subcellularLocation>
        <location evidence="1">Membrane</location>
        <topology evidence="1">Multi-pass membrane protein</topology>
    </subcellularLocation>
</comment>
<dbReference type="Gene3D" id="1.10.357.140">
    <property type="entry name" value="UbiA prenyltransferase"/>
    <property type="match status" value="1"/>
</dbReference>
<sequence>MLAYIKLIRVHQWAKNTFIFVPIFFAGQAFEWDHYPNLIQGFFAFSFMASAIYILNDYRDREVDRLHPKKRFRPLASGAANVYVSFALLGALLASSLFIAFSLDRNFLILLSIYGLMNVAYTFGLKNLSIVDIFIVASGFLFRIYSGSVLSGVQISHWLAIMVMLLSLLLALAKRRDDLVLGKDGGVVRKSSRNYNVEFINACLAIFAGIIIVAYIMYTVSPEVTQRLNTQWLFGTTIFVIAGVMRYLQITFVSENSGSPTTILLKDKFIILTLLGWIVSFYLIIYIH</sequence>
<dbReference type="GO" id="GO:0009247">
    <property type="term" value="P:glycolipid biosynthetic process"/>
    <property type="evidence" value="ECO:0007669"/>
    <property type="project" value="TreeGrafter"/>
</dbReference>
<name>A0A1M5VUF2_9BACT</name>
<feature type="transmembrane region" description="Helical" evidence="6">
    <location>
        <begin position="199"/>
        <end position="218"/>
    </location>
</feature>
<evidence type="ECO:0000256" key="5">
    <source>
        <dbReference type="ARBA" id="ARBA00023136"/>
    </source>
</evidence>
<dbReference type="RefSeq" id="WP_073140853.1">
    <property type="nucleotide sequence ID" value="NZ_FQWQ01000004.1"/>
</dbReference>
<keyword evidence="5 6" id="KW-0472">Membrane</keyword>
<proteinExistence type="predicted"/>
<keyword evidence="2" id="KW-1003">Cell membrane</keyword>
<keyword evidence="7" id="KW-0808">Transferase</keyword>
<dbReference type="CDD" id="cd13963">
    <property type="entry name" value="PT_UbiA_2"/>
    <property type="match status" value="1"/>
</dbReference>
<keyword evidence="3 6" id="KW-0812">Transmembrane</keyword>
<dbReference type="GO" id="GO:0005886">
    <property type="term" value="C:plasma membrane"/>
    <property type="evidence" value="ECO:0007669"/>
    <property type="project" value="TreeGrafter"/>
</dbReference>
<evidence type="ECO:0000256" key="6">
    <source>
        <dbReference type="SAM" id="Phobius"/>
    </source>
</evidence>
<feature type="transmembrane region" description="Helical" evidence="6">
    <location>
        <begin position="38"/>
        <end position="55"/>
    </location>
</feature>
<feature type="transmembrane region" description="Helical" evidence="6">
    <location>
        <begin position="269"/>
        <end position="287"/>
    </location>
</feature>
<dbReference type="Pfam" id="PF01040">
    <property type="entry name" value="UbiA"/>
    <property type="match status" value="1"/>
</dbReference>
<feature type="transmembrane region" description="Helical" evidence="6">
    <location>
        <begin position="230"/>
        <end position="248"/>
    </location>
</feature>
<feature type="transmembrane region" description="Helical" evidence="6">
    <location>
        <begin position="12"/>
        <end position="32"/>
    </location>
</feature>
<evidence type="ECO:0000313" key="7">
    <source>
        <dbReference type="EMBL" id="SHH78837.1"/>
    </source>
</evidence>
<dbReference type="GO" id="GO:0016765">
    <property type="term" value="F:transferase activity, transferring alkyl or aryl (other than methyl) groups"/>
    <property type="evidence" value="ECO:0007669"/>
    <property type="project" value="InterPro"/>
</dbReference>
<evidence type="ECO:0000256" key="3">
    <source>
        <dbReference type="ARBA" id="ARBA00022692"/>
    </source>
</evidence>
<keyword evidence="8" id="KW-1185">Reference proteome</keyword>
<keyword evidence="4 6" id="KW-1133">Transmembrane helix</keyword>
<protein>
    <submittedName>
        <fullName evidence="7">UbiA prenyltransferase family protein</fullName>
    </submittedName>
</protein>
<dbReference type="STRING" id="947013.SAMN04488109_5420"/>
<dbReference type="InterPro" id="IPR000537">
    <property type="entry name" value="UbiA_prenyltransferase"/>
</dbReference>
<feature type="transmembrane region" description="Helical" evidence="6">
    <location>
        <begin position="155"/>
        <end position="173"/>
    </location>
</feature>
<evidence type="ECO:0000256" key="1">
    <source>
        <dbReference type="ARBA" id="ARBA00004141"/>
    </source>
</evidence>
<organism evidence="7 8">
    <name type="scientific">Chryseolinea serpens</name>
    <dbReference type="NCBI Taxonomy" id="947013"/>
    <lineage>
        <taxon>Bacteria</taxon>
        <taxon>Pseudomonadati</taxon>
        <taxon>Bacteroidota</taxon>
        <taxon>Cytophagia</taxon>
        <taxon>Cytophagales</taxon>
        <taxon>Fulvivirgaceae</taxon>
        <taxon>Chryseolinea</taxon>
    </lineage>
</organism>
<evidence type="ECO:0000313" key="8">
    <source>
        <dbReference type="Proteomes" id="UP000184212"/>
    </source>
</evidence>
<dbReference type="Proteomes" id="UP000184212">
    <property type="component" value="Unassembled WGS sequence"/>
</dbReference>
<dbReference type="AlphaFoldDB" id="A0A1M5VUF2"/>
<dbReference type="PANTHER" id="PTHR11048:SF5">
    <property type="entry name" value="DECAPRENYL-PHOSPHATE PHOSPHORIBOSYLTRANSFERASE"/>
    <property type="match status" value="1"/>
</dbReference>
<dbReference type="PANTHER" id="PTHR11048">
    <property type="entry name" value="PRENYLTRANSFERASES"/>
    <property type="match status" value="1"/>
</dbReference>
<evidence type="ECO:0000256" key="2">
    <source>
        <dbReference type="ARBA" id="ARBA00022475"/>
    </source>
</evidence>
<dbReference type="InterPro" id="IPR039653">
    <property type="entry name" value="Prenyltransferase"/>
</dbReference>
<feature type="transmembrane region" description="Helical" evidence="6">
    <location>
        <begin position="130"/>
        <end position="149"/>
    </location>
</feature>
<accession>A0A1M5VUF2</accession>